<dbReference type="EMBL" id="JAUSVO010000002">
    <property type="protein sequence ID" value="MDQ0437458.1"/>
    <property type="molecule type" value="Genomic_DNA"/>
</dbReference>
<organism evidence="4 5">
    <name type="scientific">Kaistia dalseonensis</name>
    <dbReference type="NCBI Taxonomy" id="410840"/>
    <lineage>
        <taxon>Bacteria</taxon>
        <taxon>Pseudomonadati</taxon>
        <taxon>Pseudomonadota</taxon>
        <taxon>Alphaproteobacteria</taxon>
        <taxon>Hyphomicrobiales</taxon>
        <taxon>Kaistiaceae</taxon>
        <taxon>Kaistia</taxon>
    </lineage>
</organism>
<evidence type="ECO:0000259" key="3">
    <source>
        <dbReference type="PROSITE" id="PS50405"/>
    </source>
</evidence>
<dbReference type="PANTHER" id="PTHR43969">
    <property type="entry name" value="GLUTATHIONE S TRANSFERASE D10, ISOFORM A-RELATED"/>
    <property type="match status" value="1"/>
</dbReference>
<dbReference type="PROSITE" id="PS50404">
    <property type="entry name" value="GST_NTER"/>
    <property type="match status" value="1"/>
</dbReference>
<evidence type="ECO:0000313" key="5">
    <source>
        <dbReference type="Proteomes" id="UP001241603"/>
    </source>
</evidence>
<dbReference type="InterPro" id="IPR036282">
    <property type="entry name" value="Glutathione-S-Trfase_C_sf"/>
</dbReference>
<evidence type="ECO:0000259" key="2">
    <source>
        <dbReference type="PROSITE" id="PS50404"/>
    </source>
</evidence>
<keyword evidence="5" id="KW-1185">Reference proteome</keyword>
<feature type="domain" description="GST N-terminal" evidence="2">
    <location>
        <begin position="2"/>
        <end position="81"/>
    </location>
</feature>
<comment type="caution">
    <text evidence="4">The sequence shown here is derived from an EMBL/GenBank/DDBJ whole genome shotgun (WGS) entry which is preliminary data.</text>
</comment>
<reference evidence="4 5" key="1">
    <citation type="submission" date="2023-07" db="EMBL/GenBank/DDBJ databases">
        <title>Genomic Encyclopedia of Type Strains, Phase IV (KMG-IV): sequencing the most valuable type-strain genomes for metagenomic binning, comparative biology and taxonomic classification.</title>
        <authorList>
            <person name="Goeker M."/>
        </authorList>
    </citation>
    <scope>NUCLEOTIDE SEQUENCE [LARGE SCALE GENOMIC DNA]</scope>
    <source>
        <strain evidence="4 5">B6-8</strain>
    </source>
</reference>
<feature type="domain" description="GST C-terminal" evidence="3">
    <location>
        <begin position="90"/>
        <end position="224"/>
    </location>
</feature>
<name>A0ABU0H6F5_9HYPH</name>
<dbReference type="PANTHER" id="PTHR43969:SF9">
    <property type="entry name" value="GLUTATHIONE S TRANSFERASE D10, ISOFORM A-RELATED"/>
    <property type="match status" value="1"/>
</dbReference>
<dbReference type="Gene3D" id="1.20.1050.10">
    <property type="match status" value="1"/>
</dbReference>
<dbReference type="InterPro" id="IPR004045">
    <property type="entry name" value="Glutathione_S-Trfase_N"/>
</dbReference>
<sequence>MTMSLLHHHPFSAASRFVRLVLAEYDETVEFVEEKPWVRNPALLVMNPAGTLPIFVDDNDTVVSGGSVIAEYLVETKGARMGEMRLMPEHAADRAEVRRLVDWFSHKLHGEVTNYLVTEKVYKRRMTTAEGNNSPDAAAIRAARANIRYHIQYIGYLASRRNWLAGRELSLADFAAAAEISCVDYLGEVPWDADEAAKAWYARVKSRPSFRPLLNDALRGVPAATHYADLDF</sequence>
<dbReference type="InterPro" id="IPR004046">
    <property type="entry name" value="GST_C"/>
</dbReference>
<dbReference type="EC" id="2.5.1.18" evidence="4"/>
<dbReference type="PROSITE" id="PS50405">
    <property type="entry name" value="GST_CTER"/>
    <property type="match status" value="1"/>
</dbReference>
<dbReference type="Proteomes" id="UP001241603">
    <property type="component" value="Unassembled WGS sequence"/>
</dbReference>
<dbReference type="InterPro" id="IPR010987">
    <property type="entry name" value="Glutathione-S-Trfase_C-like"/>
</dbReference>
<accession>A0ABU0H6F5</accession>
<dbReference type="GO" id="GO:0004364">
    <property type="term" value="F:glutathione transferase activity"/>
    <property type="evidence" value="ECO:0007669"/>
    <property type="project" value="UniProtKB-EC"/>
</dbReference>
<dbReference type="CDD" id="cd00299">
    <property type="entry name" value="GST_C_family"/>
    <property type="match status" value="1"/>
</dbReference>
<dbReference type="SUPFAM" id="SSF47616">
    <property type="entry name" value="GST C-terminal domain-like"/>
    <property type="match status" value="1"/>
</dbReference>
<evidence type="ECO:0000256" key="1">
    <source>
        <dbReference type="ARBA" id="ARBA00011738"/>
    </source>
</evidence>
<comment type="subunit">
    <text evidence="1">Homodimer.</text>
</comment>
<dbReference type="CDD" id="cd00570">
    <property type="entry name" value="GST_N_family"/>
    <property type="match status" value="1"/>
</dbReference>
<dbReference type="InterPro" id="IPR040079">
    <property type="entry name" value="Glutathione_S-Trfase"/>
</dbReference>
<dbReference type="SUPFAM" id="SSF52833">
    <property type="entry name" value="Thioredoxin-like"/>
    <property type="match status" value="1"/>
</dbReference>
<dbReference type="Pfam" id="PF13417">
    <property type="entry name" value="GST_N_3"/>
    <property type="match status" value="1"/>
</dbReference>
<protein>
    <submittedName>
        <fullName evidence="4">Glutathione S-transferase</fullName>
        <ecNumber evidence="4">2.5.1.18</ecNumber>
    </submittedName>
</protein>
<dbReference type="InterPro" id="IPR036249">
    <property type="entry name" value="Thioredoxin-like_sf"/>
</dbReference>
<gene>
    <name evidence="4" type="ORF">QO014_001843</name>
</gene>
<dbReference type="SFLD" id="SFLDS00019">
    <property type="entry name" value="Glutathione_Transferase_(cytos"/>
    <property type="match status" value="1"/>
</dbReference>
<dbReference type="Pfam" id="PF00043">
    <property type="entry name" value="GST_C"/>
    <property type="match status" value="1"/>
</dbReference>
<dbReference type="Gene3D" id="3.40.30.10">
    <property type="entry name" value="Glutaredoxin"/>
    <property type="match status" value="1"/>
</dbReference>
<evidence type="ECO:0000313" key="4">
    <source>
        <dbReference type="EMBL" id="MDQ0437458.1"/>
    </source>
</evidence>
<keyword evidence="4" id="KW-0808">Transferase</keyword>
<proteinExistence type="predicted"/>